<gene>
    <name evidence="7" type="ORF">AS888_15620</name>
</gene>
<organism evidence="7 8">
    <name type="scientific">Peribacillus simplex</name>
    <dbReference type="NCBI Taxonomy" id="1478"/>
    <lineage>
        <taxon>Bacteria</taxon>
        <taxon>Bacillati</taxon>
        <taxon>Bacillota</taxon>
        <taxon>Bacilli</taxon>
        <taxon>Bacillales</taxon>
        <taxon>Bacillaceae</taxon>
        <taxon>Peribacillus</taxon>
    </lineage>
</organism>
<dbReference type="InterPro" id="IPR029063">
    <property type="entry name" value="SAM-dependent_MTases_sf"/>
</dbReference>
<dbReference type="Gene3D" id="3.40.50.150">
    <property type="entry name" value="Vaccinia Virus protein VP39"/>
    <property type="match status" value="1"/>
</dbReference>
<dbReference type="AlphaFoldDB" id="A0A120GQB3"/>
<protein>
    <submittedName>
        <fullName evidence="7">50S rRNA methyltransferase</fullName>
    </submittedName>
</protein>
<dbReference type="PANTHER" id="PTHR43042">
    <property type="entry name" value="SAM-DEPENDENT METHYLTRANSFERASE"/>
    <property type="match status" value="1"/>
</dbReference>
<dbReference type="CDD" id="cd21153">
    <property type="entry name" value="PUA_RlmI"/>
    <property type="match status" value="1"/>
</dbReference>
<proteinExistence type="predicted"/>
<dbReference type="InterPro" id="IPR041532">
    <property type="entry name" value="RlmI-like_PUA"/>
</dbReference>
<dbReference type="GO" id="GO:0032259">
    <property type="term" value="P:methylation"/>
    <property type="evidence" value="ECO:0007669"/>
    <property type="project" value="UniProtKB-KW"/>
</dbReference>
<evidence type="ECO:0000256" key="2">
    <source>
        <dbReference type="ARBA" id="ARBA00022603"/>
    </source>
</evidence>
<dbReference type="CDD" id="cd11572">
    <property type="entry name" value="RlmI_M_like"/>
    <property type="match status" value="1"/>
</dbReference>
<reference evidence="7 8" key="1">
    <citation type="submission" date="2015-11" db="EMBL/GenBank/DDBJ databases">
        <title>Genome Sequence of Bacillus simplex strain VanAntwerpen2.</title>
        <authorList>
            <person name="Couger M.B."/>
        </authorList>
    </citation>
    <scope>NUCLEOTIDE SEQUENCE [LARGE SCALE GENOMIC DNA]</scope>
    <source>
        <strain evidence="7 8">VanAntwerpen02</strain>
    </source>
</reference>
<dbReference type="SUPFAM" id="SSF88697">
    <property type="entry name" value="PUA domain-like"/>
    <property type="match status" value="1"/>
</dbReference>
<dbReference type="GO" id="GO:0003723">
    <property type="term" value="F:RNA binding"/>
    <property type="evidence" value="ECO:0007669"/>
    <property type="project" value="UniProtKB-KW"/>
</dbReference>
<sequence>MGKEIDIKVKAKFASKIGKGFPLIAKESIANLDDLQEEGSLVRLVDENKRFLAKGYYGKQNKGYGWVLTKSENEKIDKTFFNGKIGAAVEFRKPYYDDPETTAFRLFNGEGDGIGGLIIDHYDGHYVISWYSKGIYSFKDTIIKALQDTVEVKSIYQKKRFDTKGQYVDEDDFVMGEQPEFPLLVKENGVQFAVYLNDGAMVGVFLDQRDVRRKIRDEYAKGKTVLNMFSYTGAFSVFAALGGAIKTTSVDLANRSLPKTIEQFGVNGIDPETQNIVVMDVFKYFKYAVKKELKFDLVILDPPSFAKSKKFTFSAGKDYTNLLKDTIAITEDDGFIIASTNCSTFDMKKFKSFIDAAFRECNGKYEIVEQFSLPADFKTSREYKEGNYLKVVFIKKIMG</sequence>
<keyword evidence="8" id="KW-1185">Reference proteome</keyword>
<evidence type="ECO:0000259" key="6">
    <source>
        <dbReference type="SMART" id="SM00359"/>
    </source>
</evidence>
<dbReference type="Pfam" id="PF17785">
    <property type="entry name" value="PUA_3"/>
    <property type="match status" value="1"/>
</dbReference>
<dbReference type="RefSeq" id="WP_061141400.1">
    <property type="nucleotide sequence ID" value="NZ_LNNH01000012.1"/>
</dbReference>
<keyword evidence="1" id="KW-0698">rRNA processing</keyword>
<dbReference type="InterPro" id="IPR015947">
    <property type="entry name" value="PUA-like_sf"/>
</dbReference>
<evidence type="ECO:0000256" key="3">
    <source>
        <dbReference type="ARBA" id="ARBA00022679"/>
    </source>
</evidence>
<dbReference type="InterPro" id="IPR019614">
    <property type="entry name" value="SAM-dep_methyl-trfase"/>
</dbReference>
<name>A0A120GQB3_9BACI</name>
<keyword evidence="3 7" id="KW-0808">Transferase</keyword>
<evidence type="ECO:0000313" key="8">
    <source>
        <dbReference type="Proteomes" id="UP000064189"/>
    </source>
</evidence>
<feature type="domain" description="PUA" evidence="6">
    <location>
        <begin position="5"/>
        <end position="90"/>
    </location>
</feature>
<dbReference type="GO" id="GO:0006364">
    <property type="term" value="P:rRNA processing"/>
    <property type="evidence" value="ECO:0007669"/>
    <property type="project" value="UniProtKB-KW"/>
</dbReference>
<evidence type="ECO:0000256" key="5">
    <source>
        <dbReference type="ARBA" id="ARBA00022884"/>
    </source>
</evidence>
<dbReference type="Gene3D" id="2.30.130.10">
    <property type="entry name" value="PUA domain"/>
    <property type="match status" value="1"/>
</dbReference>
<keyword evidence="5" id="KW-0694">RNA-binding</keyword>
<evidence type="ECO:0000256" key="4">
    <source>
        <dbReference type="ARBA" id="ARBA00022691"/>
    </source>
</evidence>
<dbReference type="PANTHER" id="PTHR43042:SF3">
    <property type="entry name" value="RIBOSOMAL RNA LARGE SUBUNIT METHYLTRANSFERASE YWBD-RELATED"/>
    <property type="match status" value="1"/>
</dbReference>
<evidence type="ECO:0000256" key="1">
    <source>
        <dbReference type="ARBA" id="ARBA00022552"/>
    </source>
</evidence>
<dbReference type="Gene3D" id="3.30.750.80">
    <property type="entry name" value="RNA methyltransferase domain (HRMD) like"/>
    <property type="match status" value="1"/>
</dbReference>
<dbReference type="EMBL" id="LNNH01000012">
    <property type="protein sequence ID" value="KWW21046.1"/>
    <property type="molecule type" value="Genomic_DNA"/>
</dbReference>
<dbReference type="Pfam" id="PF10672">
    <property type="entry name" value="Methyltrans_SAM"/>
    <property type="match status" value="1"/>
</dbReference>
<accession>A0A120GQB3</accession>
<dbReference type="SMART" id="SM00359">
    <property type="entry name" value="PUA"/>
    <property type="match status" value="1"/>
</dbReference>
<dbReference type="InterPro" id="IPR002478">
    <property type="entry name" value="PUA"/>
</dbReference>
<dbReference type="PROSITE" id="PS50890">
    <property type="entry name" value="PUA"/>
    <property type="match status" value="1"/>
</dbReference>
<keyword evidence="2 7" id="KW-0489">Methyltransferase</keyword>
<comment type="caution">
    <text evidence="7">The sequence shown here is derived from an EMBL/GenBank/DDBJ whole genome shotgun (WGS) entry which is preliminary data.</text>
</comment>
<evidence type="ECO:0000313" key="7">
    <source>
        <dbReference type="EMBL" id="KWW21046.1"/>
    </source>
</evidence>
<dbReference type="Proteomes" id="UP000064189">
    <property type="component" value="Unassembled WGS sequence"/>
</dbReference>
<keyword evidence="4" id="KW-0949">S-adenosyl-L-methionine</keyword>
<dbReference type="CDD" id="cd02440">
    <property type="entry name" value="AdoMet_MTases"/>
    <property type="match status" value="1"/>
</dbReference>
<dbReference type="SUPFAM" id="SSF53335">
    <property type="entry name" value="S-adenosyl-L-methionine-dependent methyltransferases"/>
    <property type="match status" value="1"/>
</dbReference>
<dbReference type="GO" id="GO:0008168">
    <property type="term" value="F:methyltransferase activity"/>
    <property type="evidence" value="ECO:0007669"/>
    <property type="project" value="UniProtKB-KW"/>
</dbReference>
<dbReference type="InterPro" id="IPR036974">
    <property type="entry name" value="PUA_sf"/>
</dbReference>